<reference evidence="6 7" key="1">
    <citation type="journal article" date="2017" name="Front. Microbiol.">
        <title>New Insights into the Diversity of the Genus Faecalibacterium.</title>
        <authorList>
            <person name="Benevides L."/>
            <person name="Burman S."/>
            <person name="Martin R."/>
            <person name="Robert V."/>
            <person name="Thomas M."/>
            <person name="Miquel S."/>
            <person name="Chain F."/>
            <person name="Sokol H."/>
            <person name="Bermudez-Humaran L.G."/>
            <person name="Morrison M."/>
            <person name="Langella P."/>
            <person name="Azevedo V.A."/>
            <person name="Chatel J.M."/>
            <person name="Soares S."/>
        </authorList>
    </citation>
    <scope>NUCLEOTIDE SEQUENCE [LARGE SCALE GENOMIC DNA]</scope>
    <source>
        <strain evidence="6 7">CNCM I 4644</strain>
    </source>
</reference>
<evidence type="ECO:0000256" key="2">
    <source>
        <dbReference type="ARBA" id="ARBA00022692"/>
    </source>
</evidence>
<dbReference type="InterPro" id="IPR006073">
    <property type="entry name" value="GTP-bd"/>
</dbReference>
<keyword evidence="3" id="KW-1133">Transmembrane helix</keyword>
<name>A0A2A7B204_9FIRM</name>
<gene>
    <name evidence="6" type="ORF">CGS59_00735</name>
</gene>
<protein>
    <submittedName>
        <fullName evidence="6">GTPase</fullName>
    </submittedName>
</protein>
<dbReference type="Proteomes" id="UP000220480">
    <property type="component" value="Unassembled WGS sequence"/>
</dbReference>
<evidence type="ECO:0000256" key="1">
    <source>
        <dbReference type="ARBA" id="ARBA00004141"/>
    </source>
</evidence>
<dbReference type="Pfam" id="PF05128">
    <property type="entry name" value="DUF697"/>
    <property type="match status" value="1"/>
</dbReference>
<dbReference type="CDD" id="cd00882">
    <property type="entry name" value="Ras_like_GTPase"/>
    <property type="match status" value="1"/>
</dbReference>
<sequence length="387" mass="41559">MDSINVLDAAQRLMDELQKEYSSMTTINVVVVGKTGSGKSTLINHVFREKMADTGTGMPVTQEIKKIEKAGFPLRIYDTPGLELGGDNSIENLIEDIQGLIEDGIQSQDPNQAIHCIWYCINVQSSRIEPTEMEFIKNLVNKTKYYNVPVIVILTQAYPKKKITEMKDAILSAHLPIEAIVPVLAKDVEFDDDYVIKASGLDKLVEVMNYVLPTRAKDTFVAIQTASLDLKKKKAQTIVKLAAAAAAAVGAIPIPFSDAAILVPTQLSMLAKITSSFGVSMQKAAMVGAITATIGTTGTTALGKSAVTNILKLIPGAGMIAGGAISGATAAALTTALGEAYIAIMVKVEKGEMNIADLATSKGQQELKREFEKHMRIRRDDMGEATV</sequence>
<keyword evidence="2" id="KW-0812">Transmembrane</keyword>
<dbReference type="InterPro" id="IPR027417">
    <property type="entry name" value="P-loop_NTPase"/>
</dbReference>
<dbReference type="AlphaFoldDB" id="A0A2A7B204"/>
<keyword evidence="4" id="KW-0472">Membrane</keyword>
<dbReference type="Pfam" id="PF01926">
    <property type="entry name" value="MMR_HSR1"/>
    <property type="match status" value="1"/>
</dbReference>
<feature type="domain" description="G" evidence="5">
    <location>
        <begin position="28"/>
        <end position="155"/>
    </location>
</feature>
<evidence type="ECO:0000259" key="5">
    <source>
        <dbReference type="Pfam" id="PF01926"/>
    </source>
</evidence>
<evidence type="ECO:0000256" key="3">
    <source>
        <dbReference type="ARBA" id="ARBA00022989"/>
    </source>
</evidence>
<evidence type="ECO:0000313" key="7">
    <source>
        <dbReference type="Proteomes" id="UP000220480"/>
    </source>
</evidence>
<dbReference type="PANTHER" id="PTHR18884">
    <property type="entry name" value="SEPTIN"/>
    <property type="match status" value="1"/>
</dbReference>
<dbReference type="EMBL" id="NMTZ01000002">
    <property type="protein sequence ID" value="PDX85416.1"/>
    <property type="molecule type" value="Genomic_DNA"/>
</dbReference>
<dbReference type="Gene3D" id="3.40.50.300">
    <property type="entry name" value="P-loop containing nucleotide triphosphate hydrolases"/>
    <property type="match status" value="1"/>
</dbReference>
<dbReference type="InterPro" id="IPR021147">
    <property type="entry name" value="DUF697"/>
</dbReference>
<comment type="subcellular location">
    <subcellularLocation>
        <location evidence="1">Membrane</location>
        <topology evidence="1">Multi-pass membrane protein</topology>
    </subcellularLocation>
</comment>
<evidence type="ECO:0000256" key="4">
    <source>
        <dbReference type="ARBA" id="ARBA00023136"/>
    </source>
</evidence>
<accession>A0A2A7B204</accession>
<proteinExistence type="predicted"/>
<dbReference type="GO" id="GO:0005525">
    <property type="term" value="F:GTP binding"/>
    <property type="evidence" value="ECO:0007669"/>
    <property type="project" value="InterPro"/>
</dbReference>
<dbReference type="GO" id="GO:0016020">
    <property type="term" value="C:membrane"/>
    <property type="evidence" value="ECO:0007669"/>
    <property type="project" value="UniProtKB-SubCell"/>
</dbReference>
<comment type="caution">
    <text evidence="6">The sequence shown here is derived from an EMBL/GenBank/DDBJ whole genome shotgun (WGS) entry which is preliminary data.</text>
</comment>
<dbReference type="SUPFAM" id="SSF52540">
    <property type="entry name" value="P-loop containing nucleoside triphosphate hydrolases"/>
    <property type="match status" value="1"/>
</dbReference>
<organism evidence="6 7">
    <name type="scientific">Faecalibacterium prausnitzii</name>
    <dbReference type="NCBI Taxonomy" id="853"/>
    <lineage>
        <taxon>Bacteria</taxon>
        <taxon>Bacillati</taxon>
        <taxon>Bacillota</taxon>
        <taxon>Clostridia</taxon>
        <taxon>Eubacteriales</taxon>
        <taxon>Oscillospiraceae</taxon>
        <taxon>Faecalibacterium</taxon>
    </lineage>
</organism>
<evidence type="ECO:0000313" key="6">
    <source>
        <dbReference type="EMBL" id="PDX85416.1"/>
    </source>
</evidence>